<comment type="subcellular location">
    <subcellularLocation>
        <location evidence="6">Cell membrane</location>
        <topology evidence="6">Multi-pass membrane protein</topology>
    </subcellularLocation>
    <subcellularLocation>
        <location evidence="1">Membrane</location>
        <topology evidence="1">Multi-pass membrane protein</topology>
    </subcellularLocation>
</comment>
<feature type="transmembrane region" description="Helical" evidence="7">
    <location>
        <begin position="41"/>
        <end position="60"/>
    </location>
</feature>
<name>A0A9X1RUX8_9GAMM</name>
<keyword evidence="6" id="KW-0813">Transport</keyword>
<feature type="transmembrane region" description="Helical" evidence="7">
    <location>
        <begin position="66"/>
        <end position="84"/>
    </location>
</feature>
<comment type="similarity">
    <text evidence="2 6">Belongs to the ABC-3 integral membrane protein family.</text>
</comment>
<evidence type="ECO:0000256" key="2">
    <source>
        <dbReference type="ARBA" id="ARBA00008034"/>
    </source>
</evidence>
<organism evidence="8 9">
    <name type="scientific">Marinomonas algarum</name>
    <dbReference type="NCBI Taxonomy" id="2883105"/>
    <lineage>
        <taxon>Bacteria</taxon>
        <taxon>Pseudomonadati</taxon>
        <taxon>Pseudomonadota</taxon>
        <taxon>Gammaproteobacteria</taxon>
        <taxon>Oceanospirillales</taxon>
        <taxon>Oceanospirillaceae</taxon>
        <taxon>Marinomonas</taxon>
    </lineage>
</organism>
<comment type="caution">
    <text evidence="8">The sequence shown here is derived from an EMBL/GenBank/DDBJ whole genome shotgun (WGS) entry which is preliminary data.</text>
</comment>
<evidence type="ECO:0000256" key="3">
    <source>
        <dbReference type="ARBA" id="ARBA00022692"/>
    </source>
</evidence>
<evidence type="ECO:0000313" key="8">
    <source>
        <dbReference type="EMBL" id="MCB5162984.1"/>
    </source>
</evidence>
<feature type="transmembrane region" description="Helical" evidence="7">
    <location>
        <begin position="12"/>
        <end position="36"/>
    </location>
</feature>
<gene>
    <name evidence="8" type="ORF">LG368_13940</name>
</gene>
<protein>
    <submittedName>
        <fullName evidence="8">Metal ABC transporter permease</fullName>
    </submittedName>
</protein>
<dbReference type="GO" id="GO:0055085">
    <property type="term" value="P:transmembrane transport"/>
    <property type="evidence" value="ECO:0007669"/>
    <property type="project" value="InterPro"/>
</dbReference>
<keyword evidence="5 7" id="KW-0472">Membrane</keyword>
<dbReference type="Proteomes" id="UP001139095">
    <property type="component" value="Unassembled WGS sequence"/>
</dbReference>
<reference evidence="8" key="1">
    <citation type="submission" date="2021-10" db="EMBL/GenBank/DDBJ databases">
        <title>Marinomonas pontica sp. nov., isolated from the Black Sea.</title>
        <authorList>
            <person name="Zhao L.-H."/>
            <person name="Xue J.-H."/>
        </authorList>
    </citation>
    <scope>NUCLEOTIDE SEQUENCE</scope>
    <source>
        <strain evidence="8">E8</strain>
    </source>
</reference>
<evidence type="ECO:0000256" key="4">
    <source>
        <dbReference type="ARBA" id="ARBA00022989"/>
    </source>
</evidence>
<dbReference type="PANTHER" id="PTHR30477">
    <property type="entry name" value="ABC-TRANSPORTER METAL-BINDING PROTEIN"/>
    <property type="match status" value="1"/>
</dbReference>
<dbReference type="AlphaFoldDB" id="A0A9X1RUX8"/>
<dbReference type="PANTHER" id="PTHR30477:SF18">
    <property type="entry name" value="METAL TRANSPORT SYSTEM MEMBRANE PROTEIN CT_417-RELATED"/>
    <property type="match status" value="1"/>
</dbReference>
<dbReference type="Pfam" id="PF00950">
    <property type="entry name" value="ABC-3"/>
    <property type="match status" value="1"/>
</dbReference>
<dbReference type="EMBL" id="JAJATW010000030">
    <property type="protein sequence ID" value="MCB5162984.1"/>
    <property type="molecule type" value="Genomic_DNA"/>
</dbReference>
<evidence type="ECO:0000256" key="6">
    <source>
        <dbReference type="RuleBase" id="RU003943"/>
    </source>
</evidence>
<dbReference type="GO" id="GO:0010043">
    <property type="term" value="P:response to zinc ion"/>
    <property type="evidence" value="ECO:0007669"/>
    <property type="project" value="TreeGrafter"/>
</dbReference>
<accession>A0A9X1RUX8</accession>
<keyword evidence="4 7" id="KW-1133">Transmembrane helix</keyword>
<dbReference type="InterPro" id="IPR001626">
    <property type="entry name" value="ABC_TroCD"/>
</dbReference>
<evidence type="ECO:0000313" key="9">
    <source>
        <dbReference type="Proteomes" id="UP001139095"/>
    </source>
</evidence>
<sequence>MNFFQALWEFQFLQLVAIAGLIAAVSSGVIGCLVVVKRIAFMAGGIAHAVLGGMGIAHYLDKPPLMGAFVSAILAALLIGWAQIKCKRQSITT</sequence>
<dbReference type="InterPro" id="IPR037294">
    <property type="entry name" value="ABC_BtuC-like"/>
</dbReference>
<dbReference type="RefSeq" id="WP_226755329.1">
    <property type="nucleotide sequence ID" value="NZ_JAJATW010000030.1"/>
</dbReference>
<evidence type="ECO:0000256" key="5">
    <source>
        <dbReference type="ARBA" id="ARBA00023136"/>
    </source>
</evidence>
<dbReference type="SUPFAM" id="SSF81345">
    <property type="entry name" value="ABC transporter involved in vitamin B12 uptake, BtuC"/>
    <property type="match status" value="1"/>
</dbReference>
<proteinExistence type="inferred from homology"/>
<dbReference type="GO" id="GO:0043190">
    <property type="term" value="C:ATP-binding cassette (ABC) transporter complex"/>
    <property type="evidence" value="ECO:0007669"/>
    <property type="project" value="InterPro"/>
</dbReference>
<keyword evidence="3 6" id="KW-0812">Transmembrane</keyword>
<keyword evidence="9" id="KW-1185">Reference proteome</keyword>
<evidence type="ECO:0000256" key="1">
    <source>
        <dbReference type="ARBA" id="ARBA00004141"/>
    </source>
</evidence>
<evidence type="ECO:0000256" key="7">
    <source>
        <dbReference type="SAM" id="Phobius"/>
    </source>
</evidence>